<comment type="caution">
    <text evidence="8">The sequence shown here is derived from an EMBL/GenBank/DDBJ whole genome shotgun (WGS) entry which is preliminary data.</text>
</comment>
<dbReference type="CDD" id="cd02440">
    <property type="entry name" value="AdoMet_MTases"/>
    <property type="match status" value="1"/>
</dbReference>
<dbReference type="FunFam" id="3.40.50.150:FF:000027">
    <property type="entry name" value="Protein-L-isoaspartate O-methyltransferase"/>
    <property type="match status" value="1"/>
</dbReference>
<evidence type="ECO:0000256" key="6">
    <source>
        <dbReference type="ARBA" id="ARBA00035815"/>
    </source>
</evidence>
<evidence type="ECO:0000256" key="2">
    <source>
        <dbReference type="ARBA" id="ARBA00022490"/>
    </source>
</evidence>
<dbReference type="PROSITE" id="PS01279">
    <property type="entry name" value="PCMT"/>
    <property type="match status" value="1"/>
</dbReference>
<evidence type="ECO:0000256" key="7">
    <source>
        <dbReference type="RuleBase" id="RU003802"/>
    </source>
</evidence>
<dbReference type="EC" id="2.1.1.77" evidence="7"/>
<dbReference type="GO" id="GO:0005737">
    <property type="term" value="C:cytoplasm"/>
    <property type="evidence" value="ECO:0007669"/>
    <property type="project" value="TreeGrafter"/>
</dbReference>
<evidence type="ECO:0000256" key="5">
    <source>
        <dbReference type="ARBA" id="ARBA00022691"/>
    </source>
</evidence>
<keyword evidence="2" id="KW-0963">Cytoplasm</keyword>
<dbReference type="GO" id="GO:0032259">
    <property type="term" value="P:methylation"/>
    <property type="evidence" value="ECO:0007669"/>
    <property type="project" value="UniProtKB-KW"/>
</dbReference>
<dbReference type="OrthoDB" id="73890at2759"/>
<proteinExistence type="inferred from homology"/>
<name>A0A8J2KPC6_9HEXA</name>
<comment type="similarity">
    <text evidence="1 7">Belongs to the methyltransferase superfamily. L-isoaspartyl/D-aspartyl protein methyltransferase family.</text>
</comment>
<dbReference type="Proteomes" id="UP000708208">
    <property type="component" value="Unassembled WGS sequence"/>
</dbReference>
<keyword evidence="9" id="KW-1185">Reference proteome</keyword>
<evidence type="ECO:0000256" key="1">
    <source>
        <dbReference type="ARBA" id="ARBA00005369"/>
    </source>
</evidence>
<reference evidence="8" key="1">
    <citation type="submission" date="2021-06" db="EMBL/GenBank/DDBJ databases">
        <authorList>
            <person name="Hodson N. C."/>
            <person name="Mongue J. A."/>
            <person name="Jaron S. K."/>
        </authorList>
    </citation>
    <scope>NUCLEOTIDE SEQUENCE</scope>
</reference>
<dbReference type="NCBIfam" id="TIGR00080">
    <property type="entry name" value="pimt"/>
    <property type="match status" value="1"/>
</dbReference>
<dbReference type="InterPro" id="IPR000682">
    <property type="entry name" value="PCMT"/>
</dbReference>
<dbReference type="AlphaFoldDB" id="A0A8J2KPC6"/>
<comment type="catalytic activity">
    <reaction evidence="6">
        <text>[protein]-L-isoaspartate + S-adenosyl-L-methionine = [protein]-L-isoaspartate alpha-methyl ester + S-adenosyl-L-homocysteine</text>
        <dbReference type="Rhea" id="RHEA:12705"/>
        <dbReference type="Rhea" id="RHEA-COMP:12143"/>
        <dbReference type="Rhea" id="RHEA-COMP:12144"/>
        <dbReference type="ChEBI" id="CHEBI:57856"/>
        <dbReference type="ChEBI" id="CHEBI:59789"/>
        <dbReference type="ChEBI" id="CHEBI:90596"/>
        <dbReference type="ChEBI" id="CHEBI:90598"/>
        <dbReference type="EC" id="2.1.1.77"/>
    </reaction>
    <physiologicalReaction direction="left-to-right" evidence="6">
        <dbReference type="Rhea" id="RHEA:12706"/>
    </physiologicalReaction>
</comment>
<keyword evidence="4 7" id="KW-0808">Transferase</keyword>
<keyword evidence="3 7" id="KW-0489">Methyltransferase</keyword>
<dbReference type="PANTHER" id="PTHR11579:SF0">
    <property type="entry name" value="PROTEIN-L-ISOASPARTATE(D-ASPARTATE) O-METHYLTRANSFERASE"/>
    <property type="match status" value="1"/>
</dbReference>
<evidence type="ECO:0000313" key="9">
    <source>
        <dbReference type="Proteomes" id="UP000708208"/>
    </source>
</evidence>
<sequence length="228" mass="24735">MAWRSHGKDNAELVRNLKAHKIIQSNRVEQAMLATDRGFYCTKNPYQDAPQGIGYAVTISAPHMHAYALEILEKHLKEGARALDVGSGSGYLTVCMSIMVGPSGKAVGIEHMPELVAASIENVKKDQPQLLESGRVKLIVGDGRKGYAQDGPYDAIHVGAAAATIPQALIDQLKPGGRLVVPVGPEGGNQELAQIDKLQDGRIERKTLMGVIYVPLTDKEHQWPRSEI</sequence>
<gene>
    <name evidence="8" type="ORF">AFUS01_LOCUS27369</name>
</gene>
<dbReference type="EMBL" id="CAJVCH010377948">
    <property type="protein sequence ID" value="CAG7816767.1"/>
    <property type="molecule type" value="Genomic_DNA"/>
</dbReference>
<evidence type="ECO:0000256" key="4">
    <source>
        <dbReference type="ARBA" id="ARBA00022679"/>
    </source>
</evidence>
<dbReference type="Pfam" id="PF01135">
    <property type="entry name" value="PCMT"/>
    <property type="match status" value="1"/>
</dbReference>
<evidence type="ECO:0000256" key="3">
    <source>
        <dbReference type="ARBA" id="ARBA00022603"/>
    </source>
</evidence>
<protein>
    <recommendedName>
        <fullName evidence="7">Protein-L-isoaspartate O-methyltransferase</fullName>
        <ecNumber evidence="7">2.1.1.77</ecNumber>
    </recommendedName>
</protein>
<organism evidence="8 9">
    <name type="scientific">Allacma fusca</name>
    <dbReference type="NCBI Taxonomy" id="39272"/>
    <lineage>
        <taxon>Eukaryota</taxon>
        <taxon>Metazoa</taxon>
        <taxon>Ecdysozoa</taxon>
        <taxon>Arthropoda</taxon>
        <taxon>Hexapoda</taxon>
        <taxon>Collembola</taxon>
        <taxon>Symphypleona</taxon>
        <taxon>Sminthuridae</taxon>
        <taxon>Allacma</taxon>
    </lineage>
</organism>
<dbReference type="GO" id="GO:0004719">
    <property type="term" value="F:protein-L-isoaspartate (D-aspartate) O-methyltransferase activity"/>
    <property type="evidence" value="ECO:0007669"/>
    <property type="project" value="UniProtKB-UniRule"/>
</dbReference>
<accession>A0A8J2KPC6</accession>
<dbReference type="PANTHER" id="PTHR11579">
    <property type="entry name" value="PROTEIN-L-ISOASPARTATE O-METHYLTRANSFERASE"/>
    <property type="match status" value="1"/>
</dbReference>
<keyword evidence="5 7" id="KW-0949">S-adenosyl-L-methionine</keyword>
<evidence type="ECO:0000313" key="8">
    <source>
        <dbReference type="EMBL" id="CAG7816767.1"/>
    </source>
</evidence>